<evidence type="ECO:0000313" key="4">
    <source>
        <dbReference type="Proteomes" id="UP000663845"/>
    </source>
</evidence>
<evidence type="ECO:0000256" key="1">
    <source>
        <dbReference type="SAM" id="MobiDB-lite"/>
    </source>
</evidence>
<reference evidence="2" key="1">
    <citation type="submission" date="2021-02" db="EMBL/GenBank/DDBJ databases">
        <authorList>
            <person name="Nowell W R."/>
        </authorList>
    </citation>
    <scope>NUCLEOTIDE SEQUENCE</scope>
</reference>
<dbReference type="AlphaFoldDB" id="A0A814I199"/>
<dbReference type="Proteomes" id="UP000663844">
    <property type="component" value="Unassembled WGS sequence"/>
</dbReference>
<evidence type="ECO:0000313" key="3">
    <source>
        <dbReference type="EMBL" id="CAF4117993.1"/>
    </source>
</evidence>
<gene>
    <name evidence="2" type="ORF">JYZ213_LOCUS16917</name>
    <name evidence="3" type="ORF">OXD698_LOCUS36317</name>
</gene>
<evidence type="ECO:0000313" key="2">
    <source>
        <dbReference type="EMBL" id="CAF1018268.1"/>
    </source>
</evidence>
<name>A0A814I199_9BILA</name>
<dbReference type="Proteomes" id="UP000663845">
    <property type="component" value="Unassembled WGS sequence"/>
</dbReference>
<protein>
    <submittedName>
        <fullName evidence="2">Uncharacterized protein</fullName>
    </submittedName>
</protein>
<dbReference type="EMBL" id="CAJOAZ010005934">
    <property type="protein sequence ID" value="CAF4117993.1"/>
    <property type="molecule type" value="Genomic_DNA"/>
</dbReference>
<dbReference type="EMBL" id="CAJNOG010000155">
    <property type="protein sequence ID" value="CAF1018268.1"/>
    <property type="molecule type" value="Genomic_DNA"/>
</dbReference>
<feature type="region of interest" description="Disordered" evidence="1">
    <location>
        <begin position="161"/>
        <end position="183"/>
    </location>
</feature>
<accession>A0A814I199</accession>
<proteinExistence type="predicted"/>
<feature type="compositionally biased region" description="Polar residues" evidence="1">
    <location>
        <begin position="8"/>
        <end position="17"/>
    </location>
</feature>
<organism evidence="2 4">
    <name type="scientific">Adineta steineri</name>
    <dbReference type="NCBI Taxonomy" id="433720"/>
    <lineage>
        <taxon>Eukaryota</taxon>
        <taxon>Metazoa</taxon>
        <taxon>Spiralia</taxon>
        <taxon>Gnathifera</taxon>
        <taxon>Rotifera</taxon>
        <taxon>Eurotatoria</taxon>
        <taxon>Bdelloidea</taxon>
        <taxon>Adinetida</taxon>
        <taxon>Adinetidae</taxon>
        <taxon>Adineta</taxon>
    </lineage>
</organism>
<feature type="region of interest" description="Disordered" evidence="1">
    <location>
        <begin position="1"/>
        <end position="52"/>
    </location>
</feature>
<sequence>MGAKLGKNTHTTISKKLSGQEKEATTVSNNHYLKKASTLERKTKKKEHVSNKKSADAVMDKYTSTDGDIIPSSAYIRKLVIGPGCNLSYDSLNGLTTSRRQSDAPSKDVLEFRDACIRRGIISRDTACSMISTCNEEENQVDTNNTVEQSTNERITTTITVVPNSKHEAESEQQDESQASNEW</sequence>
<comment type="caution">
    <text evidence="2">The sequence shown here is derived from an EMBL/GenBank/DDBJ whole genome shotgun (WGS) entry which is preliminary data.</text>
</comment>